<dbReference type="EMBL" id="FUHW01000038">
    <property type="protein sequence ID" value="SJM68575.1"/>
    <property type="molecule type" value="Genomic_DNA"/>
</dbReference>
<accession>A0A1R4GKF6</accession>
<proteinExistence type="predicted"/>
<dbReference type="RefSeq" id="WP_086999556.1">
    <property type="nucleotide sequence ID" value="NZ_FUHW01000038.1"/>
</dbReference>
<dbReference type="AlphaFoldDB" id="A0A1R4GKF6"/>
<feature type="transmembrane region" description="Helical" evidence="1">
    <location>
        <begin position="38"/>
        <end position="62"/>
    </location>
</feature>
<organism evidence="2 3">
    <name type="scientific">Arthrobacter rhombi</name>
    <dbReference type="NCBI Taxonomy" id="71253"/>
    <lineage>
        <taxon>Bacteria</taxon>
        <taxon>Bacillati</taxon>
        <taxon>Actinomycetota</taxon>
        <taxon>Actinomycetes</taxon>
        <taxon>Micrococcales</taxon>
        <taxon>Micrococcaceae</taxon>
        <taxon>Arthrobacter</taxon>
    </lineage>
</organism>
<evidence type="ECO:0000313" key="2">
    <source>
        <dbReference type="EMBL" id="SJM68575.1"/>
    </source>
</evidence>
<keyword evidence="1" id="KW-1133">Transmembrane helix</keyword>
<gene>
    <name evidence="2" type="ORF">FM101_11120</name>
</gene>
<keyword evidence="1" id="KW-0472">Membrane</keyword>
<evidence type="ECO:0000313" key="3">
    <source>
        <dbReference type="Proteomes" id="UP000195913"/>
    </source>
</evidence>
<feature type="transmembrane region" description="Helical" evidence="1">
    <location>
        <begin position="74"/>
        <end position="92"/>
    </location>
</feature>
<keyword evidence="1" id="KW-0812">Transmembrane</keyword>
<protein>
    <submittedName>
        <fullName evidence="2">Uncharacterized protein</fullName>
    </submittedName>
</protein>
<keyword evidence="3" id="KW-1185">Reference proteome</keyword>
<evidence type="ECO:0000256" key="1">
    <source>
        <dbReference type="SAM" id="Phobius"/>
    </source>
</evidence>
<sequence length="220" mass="24533">MVDVENSRAFIRALEELQTTEAVTMAGKPAGWSTARRWLFLVLIGLVSLVGLGMAIALGVVLPAESLRVTGMTIFGIISVYAMLFGGLALLITTYRRQLEFADLEREEVRLEARGMTLRGIGPIPWQDFVPARSMMVRAEHSGNYTLRAVMPLTQPGFVNVNQRMPRQLRGRISPAVGPFWNRRHRWIYVPGVEGMSEGAVMELINTAHWMFGQAVHAQP</sequence>
<dbReference type="Proteomes" id="UP000195913">
    <property type="component" value="Unassembled WGS sequence"/>
</dbReference>
<reference evidence="2 3" key="1">
    <citation type="submission" date="2017-02" db="EMBL/GenBank/DDBJ databases">
        <authorList>
            <person name="Peterson S.W."/>
        </authorList>
    </citation>
    <scope>NUCLEOTIDE SEQUENCE [LARGE SCALE GENOMIC DNA]</scope>
    <source>
        <strain evidence="2 3">B Ar 00.02</strain>
    </source>
</reference>
<name>A0A1R4GKF6_9MICC</name>